<feature type="region of interest" description="Disordered" evidence="1">
    <location>
        <begin position="1169"/>
        <end position="1244"/>
    </location>
</feature>
<feature type="compositionally biased region" description="Basic and acidic residues" evidence="1">
    <location>
        <begin position="1345"/>
        <end position="1360"/>
    </location>
</feature>
<evidence type="ECO:0000313" key="2">
    <source>
        <dbReference type="EMBL" id="KFG35060.1"/>
    </source>
</evidence>
<feature type="compositionally biased region" description="Basic and acidic residues" evidence="1">
    <location>
        <begin position="77"/>
        <end position="105"/>
    </location>
</feature>
<gene>
    <name evidence="2" type="ORF">TGP89_262900</name>
</gene>
<feature type="compositionally biased region" description="Low complexity" evidence="1">
    <location>
        <begin position="524"/>
        <end position="534"/>
    </location>
</feature>
<feature type="region of interest" description="Disordered" evidence="1">
    <location>
        <begin position="655"/>
        <end position="690"/>
    </location>
</feature>
<feature type="compositionally biased region" description="Low complexity" evidence="1">
    <location>
        <begin position="506"/>
        <end position="516"/>
    </location>
</feature>
<dbReference type="VEuPathDB" id="ToxoDB:TGP89_262900"/>
<dbReference type="EMBL" id="AEYI02001624">
    <property type="protein sequence ID" value="KFG35060.1"/>
    <property type="molecule type" value="Genomic_DNA"/>
</dbReference>
<dbReference type="OrthoDB" id="332097at2759"/>
<feature type="region of interest" description="Disordered" evidence="1">
    <location>
        <begin position="1712"/>
        <end position="1732"/>
    </location>
</feature>
<feature type="compositionally biased region" description="Polar residues" evidence="1">
    <location>
        <begin position="1713"/>
        <end position="1732"/>
    </location>
</feature>
<feature type="compositionally biased region" description="Basic and acidic residues" evidence="1">
    <location>
        <begin position="857"/>
        <end position="868"/>
    </location>
</feature>
<feature type="compositionally biased region" description="Low complexity" evidence="1">
    <location>
        <begin position="23"/>
        <end position="42"/>
    </location>
</feature>
<feature type="compositionally biased region" description="Polar residues" evidence="1">
    <location>
        <begin position="1481"/>
        <end position="1490"/>
    </location>
</feature>
<feature type="compositionally biased region" description="Basic and acidic residues" evidence="1">
    <location>
        <begin position="476"/>
        <end position="505"/>
    </location>
</feature>
<feature type="compositionally biased region" description="Basic and acidic residues" evidence="1">
    <location>
        <begin position="378"/>
        <end position="402"/>
    </location>
</feature>
<feature type="compositionally biased region" description="Basic and acidic residues" evidence="1">
    <location>
        <begin position="544"/>
        <end position="570"/>
    </location>
</feature>
<feature type="compositionally biased region" description="Polar residues" evidence="1">
    <location>
        <begin position="203"/>
        <end position="223"/>
    </location>
</feature>
<feature type="region of interest" description="Disordered" evidence="1">
    <location>
        <begin position="1478"/>
        <end position="1506"/>
    </location>
</feature>
<feature type="region of interest" description="Disordered" evidence="1">
    <location>
        <begin position="1910"/>
        <end position="1943"/>
    </location>
</feature>
<sequence length="2199" mass="238376">MCPTRLLDAFSRAQEQHPARPAVASCTSSVLSSSLSSSSSATRGLSDKTGIKELETERKLNLAGFGPKDASPCSAGGEEKEEGRGDMENAKEERSKPLISHRENPSMKGPAKNRGGGEKKSVSEKVKDYSEMIAEPALASAEIQGTREDRSSEGTQLGGEKQEAPREVPRVPDEIPRLASEKRDACRKSSSLQTSPGLAPGLSATSSGNVKPQKQTRLPNSFFVSKPASLFAQKPSTSGPEADKVSGDDQNKSTEIKDAQTSCLPVSEKGEKTPRETPSCSFLSSSGFLSASCNTSESGEFGAAACAADEEASADVHAEEELFSQPPEAQKTENSEDRQTEGAGEKHEVAGGIQEAKMRGDEPIEGTEEAAHALRGHRPVEHVSGELRRNTDPSGDPVEKESLSNCGVDSSCASSSPASSSCSVSSSSPSSSSSGSSASSPTFSAVPSSSSPSSFSPAFAPERSAAAVEAAVFVEGESKTRQSGGEADKAREENDERELTQREGGVETVTVETVTVETDDRGAQGRARAALREAWGAIFKRPSRQGDQKSKPISGVKKEEGEKKDEESASKRSRHSLKRENEEATSGPSVWEREAGRSCRLGGRARPRRSAGDALQSCPEKRDKREVEEVEVEKVVVNGKETSECRRRSERVLARQKRTFSDSEQVLSVSDSEKETEERGGTKKRQKVSAPTLLLSRRFPVAPAKAERRGQPKRACAASSFQRAREESSFFSGGKRKGSNEETERQLKLARAEEERRQREEVILLRRRVVLQAQQRQREREEEHRLRLLVETNAEWIESLRTFEDGGLDGSAPSWFPGASPRCRGSSASVEARETPEDNRCLLSQASIQDSLNSSEDSSRRPRSLQRERMKRRRASSEEEDIVTSDGTRSREEMNQTRPGEVELEEDRNTAFAHAEPFEAAETSALSLCSAPPRCEWRDVRARLLDLCGLRGFDTRDIVFFVTSGPFTFYTRKGILKILEKTGLPVTTTPRRATCILTNDMGYWPQAEPPSQECPASSFHSPSVLLSSSFPSAESENSEDQALSVGCSLAPGSLSFCAPWRLSPCFFDGPRVATESVLMRAMNISLQDAARRFHPLNDKSGLLVEDLVRASLHFYANHGCAREADGEKGNIGGRGTGAQEAHNSVSQIFPIEDGAQEEGGAGLRCIEAVDRENEGRSRKEDNTGKTGTAAPADPVPLSISKEERSTSQPTSTTSREKATTERHADSTSEREKPGDKEGVECGFPGTGVLKTPSILWLTHITEMWDRAFEACSLCELAGNNDAVLELHALLTAALQRGPSLSGKRAEFDSMASDSTGTTEKPGVSLPRPKKTERRSGSGGARVSGRKREAKAQRDREERPRVILVSMPPGCGGDRLVDLLCFACGHQAVREQKLREEKRIDGLFLSMAMVSAQARALKETQIQDPAGAVVVAEDEIRRKRFSRDPPEPPSCTPFGAKAPGKEAPTLPTHAADLSLEKKAREGNSSTPSSAPSEGACEKEQGARQRTVSLPLPRLSVYDWWTLSRADQRRLLQRRPRKPDTENGGEKYNPPVLCIARWREGEDEQTAKEAVNASIDEAICRTGGGRGRRAGASSDEDDDEDFKDAKTLRRGIHFVGLRPPPREALVQRVLAIATAAIGAPVDRALVELLFASSGDGHQGPSTGEAVPLAGILHTLHLVTRTHMNSRLLHAAFHYETQRHLDAQHRELDACASLEGAQQSPKEPLPSANTRGSRPSFTLPAASWYDAEPEYCTKDDLADAMGGPSCEETTAGSAQARLSRIIQNFVLPPLERPLPLPFALAEAPLLAFWRLQQAQPMSLLLQLFGSRNALAADSLAAPMHAFDLLYEKFAHTQRAAFARRRAADKTLAEVADRHGSVETLLDAFSVCARAVKLENDCSGCLVVDMHYSVPAGGKASQSGGGKSPSENDFAAGYGGGSSGGSDATKDGLLKENVETALLRGLPLRIGAHLPETTARFVGELILGGVALLQHGPEGAYEPPPLGCSLDAVQKQFVTERMIQQEKLQTRRKLEKVGEGSLKVLDLRRTVEEAGLMVNLEAPMPRASPSVQSDPGEAKVECKGDAAEPKRSPQRSVRSGGPDVRDGYDVDAFCPVEGLSDSEDSDKWMEDDVNMFEIMSANTMLRCTEQLRQTFIAEGRMLEKMASSKWKGGRRVRGVKKKTTAFPDDAKIAKVASTLGNFRKGIK</sequence>
<feature type="compositionally biased region" description="Basic and acidic residues" evidence="1">
    <location>
        <begin position="2068"/>
        <end position="2083"/>
    </location>
</feature>
<feature type="compositionally biased region" description="Basic and acidic residues" evidence="1">
    <location>
        <begin position="1436"/>
        <end position="1445"/>
    </location>
</feature>
<feature type="region of interest" description="Disordered" evidence="1">
    <location>
        <begin position="1436"/>
        <end position="1465"/>
    </location>
</feature>
<feature type="compositionally biased region" description="Polar residues" evidence="1">
    <location>
        <begin position="842"/>
        <end position="856"/>
    </location>
</feature>
<feature type="region of interest" description="Disordered" evidence="1">
    <location>
        <begin position="1300"/>
        <end position="1360"/>
    </location>
</feature>
<feature type="compositionally biased region" description="Basic and acidic residues" evidence="1">
    <location>
        <begin position="241"/>
        <end position="258"/>
    </location>
</feature>
<feature type="compositionally biased region" description="Basic and acidic residues" evidence="1">
    <location>
        <begin position="45"/>
        <end position="60"/>
    </location>
</feature>
<feature type="compositionally biased region" description="Basic and acidic residues" evidence="1">
    <location>
        <begin position="831"/>
        <end position="840"/>
    </location>
</feature>
<accession>A0A086JSE2</accession>
<feature type="compositionally biased region" description="Basic and acidic residues" evidence="1">
    <location>
        <begin position="671"/>
        <end position="681"/>
    </location>
</feature>
<feature type="region of interest" description="Disordered" evidence="1">
    <location>
        <begin position="299"/>
        <end position="629"/>
    </location>
</feature>
<protein>
    <submittedName>
        <fullName evidence="2">Uncharacterized protein</fullName>
    </submittedName>
</protein>
<feature type="compositionally biased region" description="Basic and acidic residues" evidence="1">
    <location>
        <begin position="330"/>
        <end position="349"/>
    </location>
</feature>
<feature type="region of interest" description="Disordered" evidence="1">
    <location>
        <begin position="807"/>
        <end position="905"/>
    </location>
</feature>
<feature type="compositionally biased region" description="Basic and acidic residues" evidence="1">
    <location>
        <begin position="115"/>
        <end position="130"/>
    </location>
</feature>
<evidence type="ECO:0000313" key="3">
    <source>
        <dbReference type="Proteomes" id="UP000028828"/>
    </source>
</evidence>
<reference evidence="2 3" key="1">
    <citation type="submission" date="2014-03" db="EMBL/GenBank/DDBJ databases">
        <authorList>
            <person name="Sibley D."/>
            <person name="Venepally P."/>
            <person name="Karamycheva S."/>
            <person name="Hadjithomas M."/>
            <person name="Khan A."/>
            <person name="Brunk B."/>
            <person name="Roos D."/>
            <person name="Caler E."/>
            <person name="Lorenzi H."/>
        </authorList>
    </citation>
    <scope>NUCLEOTIDE SEQUENCE [LARGE SCALE GENOMIC DNA]</scope>
    <source>
        <strain evidence="3">p89</strain>
    </source>
</reference>
<feature type="region of interest" description="Disordered" evidence="1">
    <location>
        <begin position="2055"/>
        <end position="2099"/>
    </location>
</feature>
<feature type="region of interest" description="Disordered" evidence="1">
    <location>
        <begin position="13"/>
        <end position="282"/>
    </location>
</feature>
<feature type="compositionally biased region" description="Basic and acidic residues" evidence="1">
    <location>
        <begin position="1214"/>
        <end position="1239"/>
    </location>
</feature>
<feature type="compositionally biased region" description="Basic and acidic residues" evidence="1">
    <location>
        <begin position="160"/>
        <end position="187"/>
    </location>
</feature>
<name>A0A086JSE2_TOXGO</name>
<comment type="caution">
    <text evidence="2">The sequence shown here is derived from an EMBL/GenBank/DDBJ whole genome shotgun (WGS) entry which is preliminary data.</text>
</comment>
<dbReference type="Proteomes" id="UP000028828">
    <property type="component" value="Unassembled WGS sequence"/>
</dbReference>
<feature type="region of interest" description="Disordered" evidence="1">
    <location>
        <begin position="727"/>
        <end position="746"/>
    </location>
</feature>
<organism evidence="2 3">
    <name type="scientific">Toxoplasma gondii p89</name>
    <dbReference type="NCBI Taxonomy" id="943119"/>
    <lineage>
        <taxon>Eukaryota</taxon>
        <taxon>Sar</taxon>
        <taxon>Alveolata</taxon>
        <taxon>Apicomplexa</taxon>
        <taxon>Conoidasida</taxon>
        <taxon>Coccidia</taxon>
        <taxon>Eucoccidiorida</taxon>
        <taxon>Eimeriorina</taxon>
        <taxon>Sarcocystidae</taxon>
        <taxon>Toxoplasma</taxon>
    </lineage>
</organism>
<evidence type="ECO:0000256" key="1">
    <source>
        <dbReference type="SAM" id="MobiDB-lite"/>
    </source>
</evidence>
<feature type="compositionally biased region" description="Low complexity" evidence="1">
    <location>
        <begin position="410"/>
        <end position="475"/>
    </location>
</feature>
<proteinExistence type="predicted"/>
<feature type="compositionally biased region" description="Basic and acidic residues" evidence="1">
    <location>
        <begin position="1169"/>
        <end position="1183"/>
    </location>
</feature>
<feature type="region of interest" description="Disordered" evidence="1">
    <location>
        <begin position="1581"/>
        <end position="1600"/>
    </location>
</feature>